<dbReference type="CDD" id="cd07516">
    <property type="entry name" value="HAD_Pase"/>
    <property type="match status" value="1"/>
</dbReference>
<evidence type="ECO:0008006" key="3">
    <source>
        <dbReference type="Google" id="ProtNLM"/>
    </source>
</evidence>
<dbReference type="Gene3D" id="3.40.50.1000">
    <property type="entry name" value="HAD superfamily/HAD-like"/>
    <property type="match status" value="1"/>
</dbReference>
<dbReference type="InterPro" id="IPR006379">
    <property type="entry name" value="HAD-SF_hydro_IIB"/>
</dbReference>
<dbReference type="Gene3D" id="3.30.1240.10">
    <property type="match status" value="1"/>
</dbReference>
<dbReference type="OrthoDB" id="3180855at2"/>
<dbReference type="InterPro" id="IPR023214">
    <property type="entry name" value="HAD_sf"/>
</dbReference>
<dbReference type="Proteomes" id="UP000054078">
    <property type="component" value="Unassembled WGS sequence"/>
</dbReference>
<dbReference type="Pfam" id="PF08282">
    <property type="entry name" value="Hydrolase_3"/>
    <property type="match status" value="1"/>
</dbReference>
<dbReference type="AlphaFoldDB" id="A0A117J423"/>
<organism evidence="1 2">
    <name type="scientific">Tractidigestivibacter scatoligenes</name>
    <name type="common">Olsenella scatoligenes</name>
    <dbReference type="NCBI Taxonomy" id="1299998"/>
    <lineage>
        <taxon>Bacteria</taxon>
        <taxon>Bacillati</taxon>
        <taxon>Actinomycetota</taxon>
        <taxon>Coriobacteriia</taxon>
        <taxon>Coriobacteriales</taxon>
        <taxon>Atopobiaceae</taxon>
        <taxon>Tractidigestivibacter</taxon>
    </lineage>
</organism>
<dbReference type="PROSITE" id="PS01229">
    <property type="entry name" value="COF_2"/>
    <property type="match status" value="1"/>
</dbReference>
<dbReference type="InterPro" id="IPR036412">
    <property type="entry name" value="HAD-like_sf"/>
</dbReference>
<proteinExistence type="predicted"/>
<dbReference type="GO" id="GO:0000287">
    <property type="term" value="F:magnesium ion binding"/>
    <property type="evidence" value="ECO:0007669"/>
    <property type="project" value="TreeGrafter"/>
</dbReference>
<comment type="caution">
    <text evidence="1">The sequence shown here is derived from an EMBL/GenBank/DDBJ whole genome shotgun (WGS) entry which is preliminary data.</text>
</comment>
<reference evidence="1 2" key="1">
    <citation type="submission" date="2015-12" db="EMBL/GenBank/DDBJ databases">
        <title>Draft Genome Sequence of Olsenella scatoligenes SK9K4T; a Producer of 3-Methylindole- (skatole) and 4-Methylphenol- (p-cresol) Isolated from Pig Feces.</title>
        <authorList>
            <person name="Li X."/>
            <person name="Borg B."/>
            <person name="Canibe N."/>
        </authorList>
    </citation>
    <scope>NUCLEOTIDE SEQUENCE [LARGE SCALE GENOMIC DNA]</scope>
    <source>
        <strain evidence="1 2">SK9K4</strain>
    </source>
</reference>
<sequence>MLKPVFVDMDDTFLTPEKTITPLNRKALDLAYERGIQFVPCTGRNYTGLPDELVHHPSVRYAVCCNGAIVRDLRENRNLREVTMDRALLHDLWHQIEGLEITFDLFADNGVFTARDRWHIIDEMDIPEGTRAMLRRVRVRCNQSTDEMIDSVHSIYRVNIFYLTEQDCLAVRRAIEARPQLTLASSFSCNLETTQVGADKGAGLTWLCDYLGVSPKDVIAFGDSSNDIPMLRVAGDGVAMANAFPECRAAADHTTTSCEDSGVARYLMREGAPLSARV</sequence>
<dbReference type="NCBIfam" id="TIGR00099">
    <property type="entry name" value="Cof-subfamily"/>
    <property type="match status" value="1"/>
</dbReference>
<keyword evidence="2" id="KW-1185">Reference proteome</keyword>
<dbReference type="InterPro" id="IPR000150">
    <property type="entry name" value="Cof"/>
</dbReference>
<dbReference type="STRING" id="1299998.AUL39_08010"/>
<dbReference type="SUPFAM" id="SSF56784">
    <property type="entry name" value="HAD-like"/>
    <property type="match status" value="1"/>
</dbReference>
<evidence type="ECO:0000313" key="2">
    <source>
        <dbReference type="Proteomes" id="UP000054078"/>
    </source>
</evidence>
<dbReference type="GO" id="GO:0016791">
    <property type="term" value="F:phosphatase activity"/>
    <property type="evidence" value="ECO:0007669"/>
    <property type="project" value="TreeGrafter"/>
</dbReference>
<dbReference type="PANTHER" id="PTHR10000">
    <property type="entry name" value="PHOSPHOSERINE PHOSPHATASE"/>
    <property type="match status" value="1"/>
</dbReference>
<gene>
    <name evidence="1" type="ORF">AUL39_08010</name>
</gene>
<dbReference type="PANTHER" id="PTHR10000:SF8">
    <property type="entry name" value="HAD SUPERFAMILY HYDROLASE-LIKE, TYPE 3"/>
    <property type="match status" value="1"/>
</dbReference>
<dbReference type="GO" id="GO:0005829">
    <property type="term" value="C:cytosol"/>
    <property type="evidence" value="ECO:0007669"/>
    <property type="project" value="TreeGrafter"/>
</dbReference>
<name>A0A117J423_TRASO</name>
<evidence type="ECO:0000313" key="1">
    <source>
        <dbReference type="EMBL" id="KUH58149.1"/>
    </source>
</evidence>
<accession>A0A117J423</accession>
<protein>
    <recommendedName>
        <fullName evidence="3">Cof-type HAD-IIB family hydrolase</fullName>
    </recommendedName>
</protein>
<dbReference type="NCBIfam" id="TIGR01484">
    <property type="entry name" value="HAD-SF-IIB"/>
    <property type="match status" value="1"/>
</dbReference>
<dbReference type="EMBL" id="LOJF01000010">
    <property type="protein sequence ID" value="KUH58149.1"/>
    <property type="molecule type" value="Genomic_DNA"/>
</dbReference>